<dbReference type="EMBL" id="AP022345">
    <property type="protein sequence ID" value="BBU68656.1"/>
    <property type="molecule type" value="Genomic_DNA"/>
</dbReference>
<reference evidence="2" key="1">
    <citation type="submission" date="2020-01" db="EMBL/GenBank/DDBJ databases">
        <title>Phosphoaccumulans saitamaens gen. nov., sp. nov., a polyphosphate accumulating bacterium isolated from surface river water.</title>
        <authorList>
            <person name="Watanabe K."/>
            <person name="Suda W."/>
        </authorList>
    </citation>
    <scope>NUCLEOTIDE SEQUENCE [LARGE SCALE GENOMIC DNA]</scope>
    <source>
        <strain evidence="2">ICHIAU1</strain>
    </source>
</reference>
<evidence type="ECO:0000313" key="1">
    <source>
        <dbReference type="EMBL" id="BBU68656.1"/>
    </source>
</evidence>
<protein>
    <submittedName>
        <fullName evidence="1">Lipoprotein</fullName>
    </submittedName>
</protein>
<gene>
    <name evidence="1" type="ORF">ICHIAU1_09390</name>
</gene>
<dbReference type="Pfam" id="PF08750">
    <property type="entry name" value="CNP1"/>
    <property type="match status" value="1"/>
</dbReference>
<keyword evidence="1" id="KW-0449">Lipoprotein</keyword>
<proteinExistence type="predicted"/>
<accession>A0A679I767</accession>
<dbReference type="InterPro" id="IPR014861">
    <property type="entry name" value="CNP1-like_dom"/>
</dbReference>
<dbReference type="AlphaFoldDB" id="A0A679I767"/>
<sequence length="184" mass="20558">MRGLAGILCVFALVGSALAASECSTRKYYECYEYEESEESQKAWQEEKIKPPAAPDMAKLIPFEVSVSNDNRFLVDPASISIGQDGVVRFTVVIESSGARTVNYEGLRCNTRERRLYAFGQADGSWIESKGSSWILMHKQQHKMINAYPAVLADEYFCIDREPPKDPAEAIQRLKLGPVATSVR</sequence>
<dbReference type="Proteomes" id="UP000463961">
    <property type="component" value="Chromosome"/>
</dbReference>
<keyword evidence="2" id="KW-1185">Reference proteome</keyword>
<name>A0A679I767_9RHOO</name>
<evidence type="ECO:0000313" key="2">
    <source>
        <dbReference type="Proteomes" id="UP000463961"/>
    </source>
</evidence>
<organism evidence="1 2">
    <name type="scientific">Fluviibacter phosphoraccumulans</name>
    <dbReference type="NCBI Taxonomy" id="1751046"/>
    <lineage>
        <taxon>Bacteria</taxon>
        <taxon>Pseudomonadati</taxon>
        <taxon>Pseudomonadota</taxon>
        <taxon>Betaproteobacteria</taxon>
        <taxon>Rhodocyclales</taxon>
        <taxon>Fluviibacteraceae</taxon>
        <taxon>Fluviibacter</taxon>
    </lineage>
</organism>